<keyword evidence="2" id="KW-1185">Reference proteome</keyword>
<organism evidence="1 2">
    <name type="scientific">Lactuca saligna</name>
    <name type="common">Willowleaf lettuce</name>
    <dbReference type="NCBI Taxonomy" id="75948"/>
    <lineage>
        <taxon>Eukaryota</taxon>
        <taxon>Viridiplantae</taxon>
        <taxon>Streptophyta</taxon>
        <taxon>Embryophyta</taxon>
        <taxon>Tracheophyta</taxon>
        <taxon>Spermatophyta</taxon>
        <taxon>Magnoliopsida</taxon>
        <taxon>eudicotyledons</taxon>
        <taxon>Gunneridae</taxon>
        <taxon>Pentapetalae</taxon>
        <taxon>asterids</taxon>
        <taxon>campanulids</taxon>
        <taxon>Asterales</taxon>
        <taxon>Asteraceae</taxon>
        <taxon>Cichorioideae</taxon>
        <taxon>Cichorieae</taxon>
        <taxon>Lactucinae</taxon>
        <taxon>Lactuca</taxon>
    </lineage>
</organism>
<dbReference type="AlphaFoldDB" id="A0AA35ZKJ1"/>
<evidence type="ECO:0000313" key="2">
    <source>
        <dbReference type="Proteomes" id="UP001177003"/>
    </source>
</evidence>
<accession>A0AA35ZKJ1</accession>
<dbReference type="EMBL" id="OX465083">
    <property type="protein sequence ID" value="CAI9293821.1"/>
    <property type="molecule type" value="Genomic_DNA"/>
</dbReference>
<dbReference type="Proteomes" id="UP001177003">
    <property type="component" value="Chromosome 7"/>
</dbReference>
<protein>
    <submittedName>
        <fullName evidence="1">Uncharacterized protein</fullName>
    </submittedName>
</protein>
<sequence>MEQFLWYWVQNLLWKIAMEFAMKSCYGIGYGKIATEFATEKSLWNSLRKHCYVNIKNRRTSYVSSPIIGHIFPNCISRHPLETLAPPLDLTVSLNLQSVQSGVGHET</sequence>
<gene>
    <name evidence="1" type="ORF">LSALG_LOCUS32829</name>
</gene>
<reference evidence="1" key="1">
    <citation type="submission" date="2023-04" db="EMBL/GenBank/DDBJ databases">
        <authorList>
            <person name="Vijverberg K."/>
            <person name="Xiong W."/>
            <person name="Schranz E."/>
        </authorList>
    </citation>
    <scope>NUCLEOTIDE SEQUENCE</scope>
</reference>
<name>A0AA35ZKJ1_LACSI</name>
<proteinExistence type="predicted"/>
<evidence type="ECO:0000313" key="1">
    <source>
        <dbReference type="EMBL" id="CAI9293821.1"/>
    </source>
</evidence>